<dbReference type="Proteomes" id="UP000257123">
    <property type="component" value="Unassembled WGS sequence"/>
</dbReference>
<sequence length="86" mass="9510">MEVFIASVLLAVLMAIGLVAHLKTDMPKFLKAVGVAQLALAIGIALYVAVTPLSPDEVMYYLFLAAVLWALSYMERSKWRNVRAVR</sequence>
<reference evidence="4 5" key="1">
    <citation type="submission" date="2017-07" db="EMBL/GenBank/DDBJ databases">
        <title>Draft genome sequence of aerobic hyperthermophilic archaea, Pyrobaculum aerophilum YKB31 and YKB32.</title>
        <authorList>
            <person name="Mochizuki T."/>
            <person name="Berliner A.J."/>
            <person name="Yoshida-Takashima Y."/>
            <person name="Takaki Y."/>
            <person name="Nunoura T."/>
            <person name="Takai K."/>
        </authorList>
    </citation>
    <scope>NUCLEOTIDE SEQUENCE [LARGE SCALE GENOMIC DNA]</scope>
    <source>
        <strain evidence="3 5">YKB31</strain>
        <strain evidence="2 4">YKB32</strain>
    </source>
</reference>
<evidence type="ECO:0000313" key="4">
    <source>
        <dbReference type="Proteomes" id="UP000256877"/>
    </source>
</evidence>
<dbReference type="AlphaFoldDB" id="A0A371QWR7"/>
<dbReference type="EMBL" id="NMUF01000076">
    <property type="protein sequence ID" value="RFA94643.1"/>
    <property type="molecule type" value="Genomic_DNA"/>
</dbReference>
<dbReference type="EMBL" id="NMUE01000015">
    <property type="protein sequence ID" value="RFA96097.1"/>
    <property type="molecule type" value="Genomic_DNA"/>
</dbReference>
<feature type="transmembrane region" description="Helical" evidence="1">
    <location>
        <begin position="6"/>
        <end position="22"/>
    </location>
</feature>
<comment type="caution">
    <text evidence="2">The sequence shown here is derived from an EMBL/GenBank/DDBJ whole genome shotgun (WGS) entry which is preliminary data.</text>
</comment>
<protein>
    <submittedName>
        <fullName evidence="2">Uncharacterized protein</fullName>
    </submittedName>
</protein>
<dbReference type="Proteomes" id="UP000256877">
    <property type="component" value="Unassembled WGS sequence"/>
</dbReference>
<accession>A0A371QWR7</accession>
<gene>
    <name evidence="3" type="ORF">CGL51_06105</name>
    <name evidence="2" type="ORF">CGL52_14010</name>
</gene>
<proteinExistence type="predicted"/>
<dbReference type="RefSeq" id="WP_116421081.1">
    <property type="nucleotide sequence ID" value="NZ_NMUE01000015.1"/>
</dbReference>
<organism evidence="2 4">
    <name type="scientific">Pyrobaculum aerophilum</name>
    <dbReference type="NCBI Taxonomy" id="13773"/>
    <lineage>
        <taxon>Archaea</taxon>
        <taxon>Thermoproteota</taxon>
        <taxon>Thermoprotei</taxon>
        <taxon>Thermoproteales</taxon>
        <taxon>Thermoproteaceae</taxon>
        <taxon>Pyrobaculum</taxon>
    </lineage>
</organism>
<evidence type="ECO:0000313" key="5">
    <source>
        <dbReference type="Proteomes" id="UP000257123"/>
    </source>
</evidence>
<evidence type="ECO:0000256" key="1">
    <source>
        <dbReference type="SAM" id="Phobius"/>
    </source>
</evidence>
<evidence type="ECO:0000313" key="3">
    <source>
        <dbReference type="EMBL" id="RFA96097.1"/>
    </source>
</evidence>
<feature type="transmembrane region" description="Helical" evidence="1">
    <location>
        <begin position="29"/>
        <end position="52"/>
    </location>
</feature>
<name>A0A371QWR7_9CREN</name>
<keyword evidence="1" id="KW-1133">Transmembrane helix</keyword>
<keyword evidence="1" id="KW-0812">Transmembrane</keyword>
<feature type="transmembrane region" description="Helical" evidence="1">
    <location>
        <begin position="58"/>
        <end position="74"/>
    </location>
</feature>
<evidence type="ECO:0000313" key="2">
    <source>
        <dbReference type="EMBL" id="RFA94643.1"/>
    </source>
</evidence>
<keyword evidence="1" id="KW-0472">Membrane</keyword>